<dbReference type="EMBL" id="CAJOBH010044912">
    <property type="protein sequence ID" value="CAF4348956.1"/>
    <property type="molecule type" value="Genomic_DNA"/>
</dbReference>
<feature type="region of interest" description="Disordered" evidence="1">
    <location>
        <begin position="1"/>
        <end position="21"/>
    </location>
</feature>
<name>A0A8S2UKF2_9BILA</name>
<dbReference type="AlphaFoldDB" id="A0A8S2UKF2"/>
<evidence type="ECO:0000313" key="3">
    <source>
        <dbReference type="Proteomes" id="UP000681967"/>
    </source>
</evidence>
<evidence type="ECO:0000256" key="1">
    <source>
        <dbReference type="SAM" id="MobiDB-lite"/>
    </source>
</evidence>
<comment type="caution">
    <text evidence="2">The sequence shown here is derived from an EMBL/GenBank/DDBJ whole genome shotgun (WGS) entry which is preliminary data.</text>
</comment>
<reference evidence="2" key="1">
    <citation type="submission" date="2021-02" db="EMBL/GenBank/DDBJ databases">
        <authorList>
            <person name="Nowell W R."/>
        </authorList>
    </citation>
    <scope>NUCLEOTIDE SEQUENCE</scope>
</reference>
<protein>
    <submittedName>
        <fullName evidence="2">Uncharacterized protein</fullName>
    </submittedName>
</protein>
<gene>
    <name evidence="2" type="ORF">BYL167_LOCUS29421</name>
</gene>
<dbReference type="Proteomes" id="UP000681967">
    <property type="component" value="Unassembled WGS sequence"/>
</dbReference>
<sequence length="77" mass="9037">MKLRNSTSNDKNDTTILTPDTPIRENRITTISIEQLIQAQQNDNYAKNILNKIKKYKHYIINDNLLMRHTNPPVPYV</sequence>
<evidence type="ECO:0000313" key="2">
    <source>
        <dbReference type="EMBL" id="CAF4348956.1"/>
    </source>
</evidence>
<feature type="compositionally biased region" description="Polar residues" evidence="1">
    <location>
        <begin position="1"/>
        <end position="18"/>
    </location>
</feature>
<proteinExistence type="predicted"/>
<feature type="non-terminal residue" evidence="2">
    <location>
        <position position="77"/>
    </location>
</feature>
<organism evidence="2 3">
    <name type="scientific">Rotaria magnacalcarata</name>
    <dbReference type="NCBI Taxonomy" id="392030"/>
    <lineage>
        <taxon>Eukaryota</taxon>
        <taxon>Metazoa</taxon>
        <taxon>Spiralia</taxon>
        <taxon>Gnathifera</taxon>
        <taxon>Rotifera</taxon>
        <taxon>Eurotatoria</taxon>
        <taxon>Bdelloidea</taxon>
        <taxon>Philodinida</taxon>
        <taxon>Philodinidae</taxon>
        <taxon>Rotaria</taxon>
    </lineage>
</organism>
<accession>A0A8S2UKF2</accession>